<reference evidence="2 3" key="1">
    <citation type="submission" date="2018-06" db="EMBL/GenBank/DDBJ databases">
        <title>Genomic Encyclopedia of Type Strains, Phase IV (KMG-IV): sequencing the most valuable type-strain genomes for metagenomic binning, comparative biology and taxonomic classification.</title>
        <authorList>
            <person name="Goeker M."/>
        </authorList>
    </citation>
    <scope>NUCLEOTIDE SEQUENCE [LARGE SCALE GENOMIC DNA]</scope>
    <source>
        <strain evidence="2 3">DSM 22112</strain>
    </source>
</reference>
<dbReference type="AlphaFoldDB" id="A0A366I121"/>
<evidence type="ECO:0000313" key="3">
    <source>
        <dbReference type="Proteomes" id="UP000253490"/>
    </source>
</evidence>
<organism evidence="2 3">
    <name type="scientific">Alkalibaculum bacchi</name>
    <dbReference type="NCBI Taxonomy" id="645887"/>
    <lineage>
        <taxon>Bacteria</taxon>
        <taxon>Bacillati</taxon>
        <taxon>Bacillota</taxon>
        <taxon>Clostridia</taxon>
        <taxon>Eubacteriales</taxon>
        <taxon>Eubacteriaceae</taxon>
        <taxon>Alkalibaculum</taxon>
    </lineage>
</organism>
<keyword evidence="3" id="KW-1185">Reference proteome</keyword>
<accession>A0A366I121</accession>
<keyword evidence="1" id="KW-0472">Membrane</keyword>
<proteinExistence type="predicted"/>
<name>A0A366I121_9FIRM</name>
<keyword evidence="1" id="KW-0812">Transmembrane</keyword>
<comment type="caution">
    <text evidence="2">The sequence shown here is derived from an EMBL/GenBank/DDBJ whole genome shotgun (WGS) entry which is preliminary data.</text>
</comment>
<evidence type="ECO:0000256" key="1">
    <source>
        <dbReference type="SAM" id="Phobius"/>
    </source>
</evidence>
<keyword evidence="1" id="KW-1133">Transmembrane helix</keyword>
<evidence type="ECO:0000313" key="2">
    <source>
        <dbReference type="EMBL" id="RBP61071.1"/>
    </source>
</evidence>
<feature type="transmembrane region" description="Helical" evidence="1">
    <location>
        <begin position="21"/>
        <end position="39"/>
    </location>
</feature>
<sequence>MALKLLKFLLQHQRLQVDYMPKTNICLISCFVFGIILLGDGFGRDYEKTKDFI</sequence>
<dbReference type="EMBL" id="QNRX01000015">
    <property type="protein sequence ID" value="RBP61071.1"/>
    <property type="molecule type" value="Genomic_DNA"/>
</dbReference>
<protein>
    <submittedName>
        <fullName evidence="2">Uncharacterized protein</fullName>
    </submittedName>
</protein>
<dbReference type="Proteomes" id="UP000253490">
    <property type="component" value="Unassembled WGS sequence"/>
</dbReference>
<gene>
    <name evidence="2" type="ORF">DES36_11570</name>
</gene>